<dbReference type="CDD" id="cd16393">
    <property type="entry name" value="SPO0J_N"/>
    <property type="match status" value="1"/>
</dbReference>
<dbReference type="Pfam" id="PF02195">
    <property type="entry name" value="ParB_N"/>
    <property type="match status" value="1"/>
</dbReference>
<name>A0A1G1XP50_9BACT</name>
<evidence type="ECO:0000313" key="6">
    <source>
        <dbReference type="Proteomes" id="UP000176498"/>
    </source>
</evidence>
<dbReference type="GO" id="GO:0007059">
    <property type="term" value="P:chromosome segregation"/>
    <property type="evidence" value="ECO:0007669"/>
    <property type="project" value="UniProtKB-KW"/>
</dbReference>
<reference evidence="5 6" key="1">
    <citation type="journal article" date="2016" name="Nat. Commun.">
        <title>Thousands of microbial genomes shed light on interconnected biogeochemical processes in an aquifer system.</title>
        <authorList>
            <person name="Anantharaman K."/>
            <person name="Brown C.T."/>
            <person name="Hug L.A."/>
            <person name="Sharon I."/>
            <person name="Castelle C.J."/>
            <person name="Probst A.J."/>
            <person name="Thomas B.C."/>
            <person name="Singh A."/>
            <person name="Wilkins M.J."/>
            <person name="Karaoz U."/>
            <person name="Brodie E.L."/>
            <person name="Williams K.H."/>
            <person name="Hubbard S.S."/>
            <person name="Banfield J.F."/>
        </authorList>
    </citation>
    <scope>NUCLEOTIDE SEQUENCE [LARGE SCALE GENOMIC DNA]</scope>
</reference>
<dbReference type="SMART" id="SM00470">
    <property type="entry name" value="ParB"/>
    <property type="match status" value="1"/>
</dbReference>
<dbReference type="FunFam" id="3.90.1530.30:FF:000001">
    <property type="entry name" value="Chromosome partitioning protein ParB"/>
    <property type="match status" value="1"/>
</dbReference>
<dbReference type="PROSITE" id="PS50943">
    <property type="entry name" value="HTH_CROC1"/>
    <property type="match status" value="1"/>
</dbReference>
<keyword evidence="2" id="KW-0159">Chromosome partition</keyword>
<dbReference type="InterPro" id="IPR036086">
    <property type="entry name" value="ParB/Sulfiredoxin_sf"/>
</dbReference>
<organism evidence="5 6">
    <name type="scientific">Candidatus Buchananbacteria bacterium RBG_13_36_9</name>
    <dbReference type="NCBI Taxonomy" id="1797530"/>
    <lineage>
        <taxon>Bacteria</taxon>
        <taxon>Candidatus Buchananiibacteriota</taxon>
    </lineage>
</organism>
<protein>
    <recommendedName>
        <fullName evidence="4">HTH cro/C1-type domain-containing protein</fullName>
    </recommendedName>
</protein>
<dbReference type="InterPro" id="IPR004437">
    <property type="entry name" value="ParB/RepB/Spo0J"/>
</dbReference>
<gene>
    <name evidence="5" type="ORF">A2Y82_00645</name>
</gene>
<dbReference type="GO" id="GO:0005694">
    <property type="term" value="C:chromosome"/>
    <property type="evidence" value="ECO:0007669"/>
    <property type="project" value="TreeGrafter"/>
</dbReference>
<comment type="similarity">
    <text evidence="1">Belongs to the ParB family.</text>
</comment>
<dbReference type="PANTHER" id="PTHR33375">
    <property type="entry name" value="CHROMOSOME-PARTITIONING PROTEIN PARB-RELATED"/>
    <property type="match status" value="1"/>
</dbReference>
<dbReference type="SUPFAM" id="SSF109709">
    <property type="entry name" value="KorB DNA-binding domain-like"/>
    <property type="match status" value="1"/>
</dbReference>
<evidence type="ECO:0000256" key="2">
    <source>
        <dbReference type="ARBA" id="ARBA00022829"/>
    </source>
</evidence>
<evidence type="ECO:0000259" key="4">
    <source>
        <dbReference type="PROSITE" id="PS50943"/>
    </source>
</evidence>
<dbReference type="NCBIfam" id="TIGR00180">
    <property type="entry name" value="parB_part"/>
    <property type="match status" value="1"/>
</dbReference>
<sequence>MPLGRGLDSLIPKKTVVTKFSDEEINKIDDKNKVLEIDVEKIQYNPHQPRKKFDHADLEDLINSIKVHGIIQPLIVTKLDDENYQLIAGERRLRAAKILNLKTVPTLCREVKEQQKLELALVENLQRKNLNPIEEAISYKRLMDEFNLTQDEAARKIGKKRSTIANTLRLLTLAEDVQKAILDEKISEGHARAIAVLEDEKEQKDFLKKILQTQMNVRDAENQVKKIRVKGHLRTIKIDPILLEKEEKLRGILGYKVNIKNKAKGGEIIISYHSQDDLNNIYKRLLELK</sequence>
<dbReference type="FunFam" id="1.10.10.2830:FF:000001">
    <property type="entry name" value="Chromosome partitioning protein ParB"/>
    <property type="match status" value="1"/>
</dbReference>
<dbReference type="SUPFAM" id="SSF110849">
    <property type="entry name" value="ParB/Sulfiredoxin"/>
    <property type="match status" value="1"/>
</dbReference>
<keyword evidence="3" id="KW-0238">DNA-binding</keyword>
<proteinExistence type="inferred from homology"/>
<dbReference type="GO" id="GO:0003677">
    <property type="term" value="F:DNA binding"/>
    <property type="evidence" value="ECO:0007669"/>
    <property type="project" value="UniProtKB-KW"/>
</dbReference>
<dbReference type="InterPro" id="IPR001387">
    <property type="entry name" value="Cro/C1-type_HTH"/>
</dbReference>
<dbReference type="Pfam" id="PF23552">
    <property type="entry name" value="ParB_C"/>
    <property type="match status" value="1"/>
</dbReference>
<dbReference type="EMBL" id="MHHZ01000013">
    <property type="protein sequence ID" value="OGY41828.1"/>
    <property type="molecule type" value="Genomic_DNA"/>
</dbReference>
<evidence type="ECO:0000313" key="5">
    <source>
        <dbReference type="EMBL" id="OGY41828.1"/>
    </source>
</evidence>
<dbReference type="Gene3D" id="3.90.1530.30">
    <property type="match status" value="1"/>
</dbReference>
<dbReference type="Gene3D" id="1.10.10.2830">
    <property type="match status" value="1"/>
</dbReference>
<dbReference type="InterPro" id="IPR057240">
    <property type="entry name" value="ParB_dimer_C"/>
</dbReference>
<dbReference type="Pfam" id="PF17762">
    <property type="entry name" value="HTH_ParB"/>
    <property type="match status" value="1"/>
</dbReference>
<accession>A0A1G1XP50</accession>
<dbReference type="InterPro" id="IPR041468">
    <property type="entry name" value="HTH_ParB/Spo0J"/>
</dbReference>
<evidence type="ECO:0000256" key="3">
    <source>
        <dbReference type="ARBA" id="ARBA00023125"/>
    </source>
</evidence>
<evidence type="ECO:0000256" key="1">
    <source>
        <dbReference type="ARBA" id="ARBA00006295"/>
    </source>
</evidence>
<dbReference type="AlphaFoldDB" id="A0A1G1XP50"/>
<dbReference type="PANTHER" id="PTHR33375:SF1">
    <property type="entry name" value="CHROMOSOME-PARTITIONING PROTEIN PARB-RELATED"/>
    <property type="match status" value="1"/>
</dbReference>
<dbReference type="InterPro" id="IPR003115">
    <property type="entry name" value="ParB_N"/>
</dbReference>
<dbReference type="InterPro" id="IPR050336">
    <property type="entry name" value="Chromosome_partition/occlusion"/>
</dbReference>
<comment type="caution">
    <text evidence="5">The sequence shown here is derived from an EMBL/GenBank/DDBJ whole genome shotgun (WGS) entry which is preliminary data.</text>
</comment>
<dbReference type="Proteomes" id="UP000176498">
    <property type="component" value="Unassembled WGS sequence"/>
</dbReference>
<feature type="domain" description="HTH cro/C1-type" evidence="4">
    <location>
        <begin position="140"/>
        <end position="166"/>
    </location>
</feature>